<protein>
    <submittedName>
        <fullName evidence="7">Chemotaxis protein</fullName>
    </submittedName>
</protein>
<evidence type="ECO:0000256" key="3">
    <source>
        <dbReference type="PROSITE-ProRule" id="PRU00284"/>
    </source>
</evidence>
<keyword evidence="1 3" id="KW-0807">Transducer</keyword>
<comment type="caution">
    <text evidence="7">The sequence shown here is derived from an EMBL/GenBank/DDBJ whole genome shotgun (WGS) entry which is preliminary data.</text>
</comment>
<evidence type="ECO:0000256" key="2">
    <source>
        <dbReference type="ARBA" id="ARBA00029447"/>
    </source>
</evidence>
<dbReference type="PANTHER" id="PTHR32089">
    <property type="entry name" value="METHYL-ACCEPTING CHEMOTAXIS PROTEIN MCPB"/>
    <property type="match status" value="1"/>
</dbReference>
<dbReference type="InterPro" id="IPR004090">
    <property type="entry name" value="Chemotax_Me-accpt_rcpt"/>
</dbReference>
<dbReference type="PROSITE" id="PS50111">
    <property type="entry name" value="CHEMOTAXIS_TRANSDUC_2"/>
    <property type="match status" value="1"/>
</dbReference>
<dbReference type="CDD" id="cd19411">
    <property type="entry name" value="MCP2201-like_sensor"/>
    <property type="match status" value="1"/>
</dbReference>
<keyword evidence="4" id="KW-0472">Membrane</keyword>
<gene>
    <name evidence="7" type="ORF">A5481_22895</name>
</gene>
<organism evidence="7 8">
    <name type="scientific">Methylobacterium platani</name>
    <dbReference type="NCBI Taxonomy" id="427683"/>
    <lineage>
        <taxon>Bacteria</taxon>
        <taxon>Pseudomonadati</taxon>
        <taxon>Pseudomonadota</taxon>
        <taxon>Alphaproteobacteria</taxon>
        <taxon>Hyphomicrobiales</taxon>
        <taxon>Methylobacteriaceae</taxon>
        <taxon>Methylobacterium</taxon>
    </lineage>
</organism>
<dbReference type="Gene3D" id="1.10.287.950">
    <property type="entry name" value="Methyl-accepting chemotaxis protein"/>
    <property type="match status" value="1"/>
</dbReference>
<dbReference type="Pfam" id="PF00015">
    <property type="entry name" value="MCPsignal"/>
    <property type="match status" value="1"/>
</dbReference>
<keyword evidence="4" id="KW-0812">Transmembrane</keyword>
<evidence type="ECO:0000256" key="1">
    <source>
        <dbReference type="ARBA" id="ARBA00023224"/>
    </source>
</evidence>
<name>A0A179S5M5_9HYPH</name>
<evidence type="ECO:0000259" key="5">
    <source>
        <dbReference type="PROSITE" id="PS50111"/>
    </source>
</evidence>
<dbReference type="GO" id="GO:0007165">
    <property type="term" value="P:signal transduction"/>
    <property type="evidence" value="ECO:0007669"/>
    <property type="project" value="UniProtKB-KW"/>
</dbReference>
<feature type="domain" description="Methyl-accepting transducer" evidence="5">
    <location>
        <begin position="301"/>
        <end position="540"/>
    </location>
</feature>
<dbReference type="SUPFAM" id="SSF58104">
    <property type="entry name" value="Methyl-accepting chemotaxis protein (MCP) signaling domain"/>
    <property type="match status" value="1"/>
</dbReference>
<dbReference type="PROSITE" id="PS50885">
    <property type="entry name" value="HAMP"/>
    <property type="match status" value="1"/>
</dbReference>
<dbReference type="RefSeq" id="WP_064504358.1">
    <property type="nucleotide sequence ID" value="NZ_LWHQ01000047.1"/>
</dbReference>
<feature type="transmembrane region" description="Helical" evidence="4">
    <location>
        <begin position="6"/>
        <end position="28"/>
    </location>
</feature>
<dbReference type="GO" id="GO:0006935">
    <property type="term" value="P:chemotaxis"/>
    <property type="evidence" value="ECO:0007669"/>
    <property type="project" value="InterPro"/>
</dbReference>
<dbReference type="GO" id="GO:0004888">
    <property type="term" value="F:transmembrane signaling receptor activity"/>
    <property type="evidence" value="ECO:0007669"/>
    <property type="project" value="InterPro"/>
</dbReference>
<proteinExistence type="inferred from homology"/>
<keyword evidence="4" id="KW-1133">Transmembrane helix</keyword>
<evidence type="ECO:0000313" key="8">
    <source>
        <dbReference type="Proteomes" id="UP000078316"/>
    </source>
</evidence>
<evidence type="ECO:0000256" key="4">
    <source>
        <dbReference type="SAM" id="Phobius"/>
    </source>
</evidence>
<dbReference type="Gene3D" id="6.10.340.10">
    <property type="match status" value="1"/>
</dbReference>
<accession>A0A179S5M5</accession>
<dbReference type="InterPro" id="IPR003660">
    <property type="entry name" value="HAMP_dom"/>
</dbReference>
<evidence type="ECO:0000313" key="7">
    <source>
        <dbReference type="EMBL" id="OAS20194.1"/>
    </source>
</evidence>
<dbReference type="OrthoDB" id="3378718at2"/>
<dbReference type="AlphaFoldDB" id="A0A179S5M5"/>
<feature type="domain" description="HAMP" evidence="6">
    <location>
        <begin position="223"/>
        <end position="263"/>
    </location>
</feature>
<dbReference type="STRING" id="427683.A5481_22895"/>
<sequence>MFGVSGRISAGFAVIGLILIALASFSIIEMRQISAGLGMVNDVNSVKQRYAINFRGSVHDRAIGLRDVVLMGEADLKANLGDIARLEQQYAASAVKLDEMMATGDATADERAVLADIKAAEAHTMPLVAAVAARRQAGDLAEATALLIGKARPAFIAWLAHINRFIDLEETKNRIQTAETRTVAAEFHYLMLGLCLLAVLVAAGVAAWSVAAIRMLRPISVWMRDMAAGNLAVVIPESRGRNEISAIVVALGVFKDSLIRSRRLEEETALARAGAEEQRKVVMRDMADAFERAVGGVVGIVSSSATELQATAQEMTATAAETAAQSSTVAAAAAVAAVNVGTVAAAAEELGAAVQEIGRQVAGSAGLAQAAVAEADQTSRLVQELSQSAEQIGAMVGLISSIAGQTNLLALNATIEAARAGEAGRGFAVVAAEVKELAAQTARATEEIGRRIGQVQGVTGQAVGAIGGISGRIREIDAVATSIAAAVEEQGAATQEIVRNVAQAAGGTSEVTGTIAGVARSSEDTGAAAHQVLASASELSRQSEHLSAEVVRFLATVRAA</sequence>
<dbReference type="PRINTS" id="PR00260">
    <property type="entry name" value="CHEMTRNSDUCR"/>
</dbReference>
<dbReference type="InterPro" id="IPR004089">
    <property type="entry name" value="MCPsignal_dom"/>
</dbReference>
<evidence type="ECO:0000259" key="6">
    <source>
        <dbReference type="PROSITE" id="PS50885"/>
    </source>
</evidence>
<reference evidence="7 8" key="1">
    <citation type="submission" date="2016-04" db="EMBL/GenBank/DDBJ databases">
        <authorList>
            <person name="Evans L.H."/>
            <person name="Alamgir A."/>
            <person name="Owens N."/>
            <person name="Weber N.D."/>
            <person name="Virtaneva K."/>
            <person name="Barbian K."/>
            <person name="Babar A."/>
            <person name="Rosenke K."/>
        </authorList>
    </citation>
    <scope>NUCLEOTIDE SEQUENCE [LARGE SCALE GENOMIC DNA]</scope>
    <source>
        <strain evidence="7 8">PMB02</strain>
    </source>
</reference>
<dbReference type="Proteomes" id="UP000078316">
    <property type="component" value="Unassembled WGS sequence"/>
</dbReference>
<dbReference type="EMBL" id="LWHQ01000047">
    <property type="protein sequence ID" value="OAS20194.1"/>
    <property type="molecule type" value="Genomic_DNA"/>
</dbReference>
<comment type="similarity">
    <text evidence="2">Belongs to the methyl-accepting chemotaxis (MCP) protein family.</text>
</comment>
<feature type="transmembrane region" description="Helical" evidence="4">
    <location>
        <begin position="189"/>
        <end position="211"/>
    </location>
</feature>
<dbReference type="InterPro" id="IPR047347">
    <property type="entry name" value="YvaQ-like_sensor"/>
</dbReference>
<dbReference type="PANTHER" id="PTHR32089:SF112">
    <property type="entry name" value="LYSOZYME-LIKE PROTEIN-RELATED"/>
    <property type="match status" value="1"/>
</dbReference>
<dbReference type="SMART" id="SM00283">
    <property type="entry name" value="MA"/>
    <property type="match status" value="1"/>
</dbReference>
<dbReference type="GO" id="GO:0016020">
    <property type="term" value="C:membrane"/>
    <property type="evidence" value="ECO:0007669"/>
    <property type="project" value="InterPro"/>
</dbReference>